<dbReference type="KEGG" id="llu:AKJ09_06515"/>
<accession>A0A0K1Q2I4</accession>
<dbReference type="PANTHER" id="PTHR23416">
    <property type="entry name" value="SIALIC ACID SYNTHASE-RELATED"/>
    <property type="match status" value="1"/>
</dbReference>
<dbReference type="GO" id="GO:0016788">
    <property type="term" value="F:hydrolase activity, acting on ester bonds"/>
    <property type="evidence" value="ECO:0007669"/>
    <property type="project" value="UniProtKB-ARBA"/>
</dbReference>
<proteinExistence type="predicted"/>
<keyword evidence="1" id="KW-0808">Transferase</keyword>
<dbReference type="SUPFAM" id="SSF56784">
    <property type="entry name" value="HAD-like"/>
    <property type="match status" value="1"/>
</dbReference>
<dbReference type="InterPro" id="IPR011004">
    <property type="entry name" value="Trimer_LpxA-like_sf"/>
</dbReference>
<gene>
    <name evidence="1" type="ORF">AKJ09_06515</name>
</gene>
<dbReference type="NCBIfam" id="TIGR01681">
    <property type="entry name" value="HAD-SF-IIIC"/>
    <property type="match status" value="1"/>
</dbReference>
<dbReference type="RefSeq" id="WP_169927976.1">
    <property type="nucleotide sequence ID" value="NZ_CP012333.1"/>
</dbReference>
<dbReference type="PATRIC" id="fig|1391654.3.peg.6608"/>
<dbReference type="InterPro" id="IPR010033">
    <property type="entry name" value="HAD_SF_ppase_IIIC"/>
</dbReference>
<dbReference type="AlphaFoldDB" id="A0A0K1Q2I4"/>
<dbReference type="InterPro" id="IPR001451">
    <property type="entry name" value="Hexapep"/>
</dbReference>
<keyword evidence="2" id="KW-1185">Reference proteome</keyword>
<dbReference type="InterPro" id="IPR051159">
    <property type="entry name" value="Hexapeptide_acetyltransf"/>
</dbReference>
<dbReference type="GO" id="GO:0016740">
    <property type="term" value="F:transferase activity"/>
    <property type="evidence" value="ECO:0007669"/>
    <property type="project" value="UniProtKB-KW"/>
</dbReference>
<sequence>MSTRLPHATFGRRILRSLRRDANLPLSEKLRKGFRYGCSAVLAPHRLRACDRIGPCARTVGRPVVDNLGTITIGRGFIVTSSFVPTRLRTTLGAFLEVGDDVIANYGVTISAKTRITVGDRARFGQFVTIADHDGYDDEPRPVVIGNDVWLATRVTVKKGATIGDGTVVMAGSVVSGDLPPGVIAGGIPARVIRQRPGHVARRVEVKAPSVEPARSVAPLARGLLVADFSIQELAGQLGRIDALGSTIEAEVAPFDQVVQTLLAMGEGDRSRHDFVLAWTRAESLVPFRALLAGENVPYETIEAEVDRFAEYVRHAAKSAPLVLVPAWVMPPGHRGFGMRDLAAGGASHALMRMNLRLVAALTEVPNAIVLDTAKWIDSVERTGKLQKLWYLGKAPYSSDVLEQAALDVKAAVRGVRGAVKKLVVVDLDDTLWGGVVGDVGFEQLRLGGHDPVGEAFADFQRELKALARRGIALAVVSKNEEAVALEAIERHPEMVLGLSDIVAYRINWRDKAANVVEITRELNLGLDSVVFIDDNPVERARVREALPEVFVPDWPADPLLSVAMLRSLRCFDAPSLSEEDRARTEQYATERKRTEERELVGSLDAWLEGLDMHVVFAPLDATSLARATQLLNKTNQMNLRTRRLGEAELAAWAADPNHASWTVSVSDKFGNAGLTGLLSLSFDGERAFVEDFVLSCRVMGRRVEETMVWAALNLGRQRLVREVVATLVPTPKNVPCHTFWKTTPFAYDERDHTFRWLADGQYTVPRCVHVSGLESAGEEGRHVA</sequence>
<dbReference type="PANTHER" id="PTHR23416:SF78">
    <property type="entry name" value="LIPOPOLYSACCHARIDE BIOSYNTHESIS O-ACETYL TRANSFERASE WBBJ-RELATED"/>
    <property type="match status" value="1"/>
</dbReference>
<dbReference type="STRING" id="1391654.AKJ09_06515"/>
<organism evidence="1 2">
    <name type="scientific">Labilithrix luteola</name>
    <dbReference type="NCBI Taxonomy" id="1391654"/>
    <lineage>
        <taxon>Bacteria</taxon>
        <taxon>Pseudomonadati</taxon>
        <taxon>Myxococcota</taxon>
        <taxon>Polyangia</taxon>
        <taxon>Polyangiales</taxon>
        <taxon>Labilitrichaceae</taxon>
        <taxon>Labilithrix</taxon>
    </lineage>
</organism>
<dbReference type="Gene3D" id="3.40.50.1110">
    <property type="entry name" value="SGNH hydrolase"/>
    <property type="match status" value="1"/>
</dbReference>
<dbReference type="Pfam" id="PF00132">
    <property type="entry name" value="Hexapep"/>
    <property type="match status" value="1"/>
</dbReference>
<name>A0A0K1Q2I4_9BACT</name>
<evidence type="ECO:0000313" key="2">
    <source>
        <dbReference type="Proteomes" id="UP000064967"/>
    </source>
</evidence>
<dbReference type="InterPro" id="IPR023214">
    <property type="entry name" value="HAD_sf"/>
</dbReference>
<dbReference type="CDD" id="cd04647">
    <property type="entry name" value="LbH_MAT_like"/>
    <property type="match status" value="1"/>
</dbReference>
<dbReference type="InterPro" id="IPR036412">
    <property type="entry name" value="HAD-like_sf"/>
</dbReference>
<dbReference type="NCBIfam" id="TIGR01686">
    <property type="entry name" value="FkbH"/>
    <property type="match status" value="1"/>
</dbReference>
<evidence type="ECO:0000313" key="1">
    <source>
        <dbReference type="EMBL" id="AKU99851.1"/>
    </source>
</evidence>
<dbReference type="Gene3D" id="3.40.50.1000">
    <property type="entry name" value="HAD superfamily/HAD-like"/>
    <property type="match status" value="1"/>
</dbReference>
<dbReference type="Proteomes" id="UP000064967">
    <property type="component" value="Chromosome"/>
</dbReference>
<dbReference type="Gene3D" id="2.160.10.10">
    <property type="entry name" value="Hexapeptide repeat proteins"/>
    <property type="match status" value="1"/>
</dbReference>
<dbReference type="SUPFAM" id="SSF51161">
    <property type="entry name" value="Trimeric LpxA-like enzymes"/>
    <property type="match status" value="1"/>
</dbReference>
<dbReference type="InterPro" id="IPR036514">
    <property type="entry name" value="SGNH_hydro_sf"/>
</dbReference>
<reference evidence="1 2" key="1">
    <citation type="submission" date="2015-08" db="EMBL/GenBank/DDBJ databases">
        <authorList>
            <person name="Babu N.S."/>
            <person name="Beckwith C.J."/>
            <person name="Beseler K.G."/>
            <person name="Brison A."/>
            <person name="Carone J.V."/>
            <person name="Caskin T.P."/>
            <person name="Diamond M."/>
            <person name="Durham M.E."/>
            <person name="Foxe J.M."/>
            <person name="Go M."/>
            <person name="Henderson B.A."/>
            <person name="Jones I.B."/>
            <person name="McGettigan J.A."/>
            <person name="Micheletti S.J."/>
            <person name="Nasrallah M.E."/>
            <person name="Ortiz D."/>
            <person name="Piller C.R."/>
            <person name="Privatt S.R."/>
            <person name="Schneider S.L."/>
            <person name="Sharp S."/>
            <person name="Smith T.C."/>
            <person name="Stanton J.D."/>
            <person name="Ullery H.E."/>
            <person name="Wilson R.J."/>
            <person name="Serrano M.G."/>
            <person name="Buck G."/>
            <person name="Lee V."/>
            <person name="Wang Y."/>
            <person name="Carvalho R."/>
            <person name="Voegtly L."/>
            <person name="Shi R."/>
            <person name="Duckworth R."/>
            <person name="Johnson A."/>
            <person name="Loviza R."/>
            <person name="Walstead R."/>
            <person name="Shah Z."/>
            <person name="Kiflezghi M."/>
            <person name="Wade K."/>
            <person name="Ball S.L."/>
            <person name="Bradley K.W."/>
            <person name="Asai D.J."/>
            <person name="Bowman C.A."/>
            <person name="Russell D.A."/>
            <person name="Pope W.H."/>
            <person name="Jacobs-Sera D."/>
            <person name="Hendrix R.W."/>
            <person name="Hatfull G.F."/>
        </authorList>
    </citation>
    <scope>NUCLEOTIDE SEQUENCE [LARGE SCALE GENOMIC DNA]</scope>
    <source>
        <strain evidence="1 2">DSM 27648</strain>
    </source>
</reference>
<dbReference type="InterPro" id="IPR010037">
    <property type="entry name" value="FkbH_domain"/>
</dbReference>
<protein>
    <submittedName>
        <fullName evidence="1">Galactoside O-acetyltransferase</fullName>
    </submittedName>
</protein>
<dbReference type="EMBL" id="CP012333">
    <property type="protein sequence ID" value="AKU99851.1"/>
    <property type="molecule type" value="Genomic_DNA"/>
</dbReference>